<protein>
    <submittedName>
        <fullName evidence="1">Uncharacterized protein</fullName>
    </submittedName>
</protein>
<reference evidence="1 2" key="1">
    <citation type="journal article" date="2014" name="PLoS ONE">
        <title>Genome Sequence of Candidatus Nitrososphaera evergladensis from Group I.1b Enriched from Everglades Soil Reveals Novel Genomic Features of the Ammonia-Oxidizing Archaea.</title>
        <authorList>
            <person name="Zhalnina K.V."/>
            <person name="Dias R."/>
            <person name="Leonard M.T."/>
            <person name="Dorr de Quadros P."/>
            <person name="Camargo F.A."/>
            <person name="Drew J.C."/>
            <person name="Farmerie W.G."/>
            <person name="Daroub S.H."/>
            <person name="Triplett E.W."/>
        </authorList>
    </citation>
    <scope>NUCLEOTIDE SEQUENCE [LARGE SCALE GENOMIC DNA]</scope>
    <source>
        <strain evidence="1 2">SR1</strain>
    </source>
</reference>
<dbReference type="EMBL" id="CP007174">
    <property type="protein sequence ID" value="AIF83464.1"/>
    <property type="molecule type" value="Genomic_DNA"/>
</dbReference>
<dbReference type="KEGG" id="nev:NTE_01397"/>
<sequence length="57" mass="6501">MTMKTLMIDEQTYKRLASIRSEMSHAKKRDVDFGETINELINVYHDHLAFSGENAGG</sequence>
<dbReference type="AlphaFoldDB" id="A0A075MVY4"/>
<gene>
    <name evidence="1" type="ORF">NTE_01397</name>
</gene>
<keyword evidence="2" id="KW-1185">Reference proteome</keyword>
<dbReference type="HOGENOM" id="CLU_3021093_0_0_2"/>
<evidence type="ECO:0000313" key="1">
    <source>
        <dbReference type="EMBL" id="AIF83464.1"/>
    </source>
</evidence>
<accession>A0A075MVY4</accession>
<organism evidence="1 2">
    <name type="scientific">Candidatus Nitrososphaera evergladensis SR1</name>
    <dbReference type="NCBI Taxonomy" id="1459636"/>
    <lineage>
        <taxon>Archaea</taxon>
        <taxon>Nitrososphaerota</taxon>
        <taxon>Nitrososphaeria</taxon>
        <taxon>Nitrososphaerales</taxon>
        <taxon>Nitrososphaeraceae</taxon>
        <taxon>Nitrososphaera</taxon>
    </lineage>
</organism>
<proteinExistence type="predicted"/>
<dbReference type="Proteomes" id="UP000028194">
    <property type="component" value="Chromosome"/>
</dbReference>
<dbReference type="OrthoDB" id="7342at2157"/>
<dbReference type="GeneID" id="43502603"/>
<dbReference type="RefSeq" id="WP_158385185.1">
    <property type="nucleotide sequence ID" value="NZ_CP007174.1"/>
</dbReference>
<dbReference type="eggNOG" id="arCOG06215">
    <property type="taxonomic scope" value="Archaea"/>
</dbReference>
<dbReference type="STRING" id="1459636.NTE_01397"/>
<name>A0A075MVY4_9ARCH</name>
<evidence type="ECO:0000313" key="2">
    <source>
        <dbReference type="Proteomes" id="UP000028194"/>
    </source>
</evidence>